<evidence type="ECO:0000256" key="1">
    <source>
        <dbReference type="SAM" id="MobiDB-lite"/>
    </source>
</evidence>
<evidence type="ECO:0000313" key="2">
    <source>
        <dbReference type="EMBL" id="KAE9044321.1"/>
    </source>
</evidence>
<dbReference type="EMBL" id="QXFV01000241">
    <property type="protein sequence ID" value="KAE9044321.1"/>
    <property type="molecule type" value="Genomic_DNA"/>
</dbReference>
<proteinExistence type="predicted"/>
<sequence>MKRIFQRRVRSPSASSPSESPTHRNAQTSLLSPRRAASAYAKGSAGRNGPELTENRAVAVAVGSDALHAQVEAFATSIHDQERQQALSYIHNALVTEFQASEGAGRLLDARETNTLVSVGGQRLRSCFSRALELFNAGRLDGNVNATFLLSTDSGERDHVLQLLQVLRVLLVKGDNAQALLLVSARIPSTLVKVTKALSDAGETDSVDELVQVILDVLVVLVTSPDVVQELNESSTLHRIFHLAFHQESVQMNVVKVVEALLQGLQQSRWRSLVKLLYEERCLGGLIHNANGVGVLAKALSVTALSLRRAFAVGLLDLHRQMNADQQRHKIMTTFTQLFEFRQKAICAENNVSTTVETSRIHDQELADAVAELCSSGNDSTLQQGNIYQNKAFKLAIASMENMVEQSLFNPEAFGLLSDILAYLHRPAKTEEGQRWNDEAYEKLMDNRQRLECHYLQKLGQIIVTCRFDYEFVSNASFLAQAIEKFDGYSEMAQHTIMSVLSAIAIEARVIPYVELASINAFIQKGTFQRLSIHALLAFIANLFRFDESYHEVLCSVGLHDDVVLRNVVNSILQALRYVTLAVYFPEDGEVTLAFPGNVVVLQGALAYLEALLRPKSASTMATEYGVSSEQGTWLDDVSMKEHFLGALLDCDVILSLLGIMCAVAKKWDVSVEATSTSDAVPASHLAMVLSLQSIFSLVTTSSEAERQFCSFISFGSFGDLISNFLTRADAPAAYNGILSNAASLDYFCVRYCIGFSLGDYGLVCFDKPSHAIAKQENDRIVPEVLRHPQFFGIGIQILSLHADGLGVDKARQLMNAFLRISTL</sequence>
<protein>
    <submittedName>
        <fullName evidence="2">Uncharacterized protein</fullName>
    </submittedName>
</protein>
<feature type="region of interest" description="Disordered" evidence="1">
    <location>
        <begin position="1"/>
        <end position="51"/>
    </location>
</feature>
<evidence type="ECO:0000313" key="3">
    <source>
        <dbReference type="Proteomes" id="UP000429607"/>
    </source>
</evidence>
<dbReference type="AlphaFoldDB" id="A0A6A3NLA1"/>
<comment type="caution">
    <text evidence="2">The sequence shown here is derived from an EMBL/GenBank/DDBJ whole genome shotgun (WGS) entry which is preliminary data.</text>
</comment>
<feature type="compositionally biased region" description="Basic residues" evidence="1">
    <location>
        <begin position="1"/>
        <end position="10"/>
    </location>
</feature>
<name>A0A6A3NLA1_9STRA</name>
<gene>
    <name evidence="2" type="ORF">PR001_g5414</name>
</gene>
<dbReference type="Proteomes" id="UP000429607">
    <property type="component" value="Unassembled WGS sequence"/>
</dbReference>
<feature type="compositionally biased region" description="Low complexity" evidence="1">
    <location>
        <begin position="11"/>
        <end position="20"/>
    </location>
</feature>
<reference evidence="2 3" key="1">
    <citation type="submission" date="2018-09" db="EMBL/GenBank/DDBJ databases">
        <title>Genomic investigation of the strawberry pathogen Phytophthora fragariae indicates pathogenicity is determined by transcriptional variation in three key races.</title>
        <authorList>
            <person name="Adams T.M."/>
            <person name="Armitage A.D."/>
            <person name="Sobczyk M.K."/>
            <person name="Bates H.J."/>
            <person name="Dunwell J.M."/>
            <person name="Nellist C.F."/>
            <person name="Harrison R.J."/>
        </authorList>
    </citation>
    <scope>NUCLEOTIDE SEQUENCE [LARGE SCALE GENOMIC DNA]</scope>
    <source>
        <strain evidence="2 3">SCRP249</strain>
    </source>
</reference>
<organism evidence="2 3">
    <name type="scientific">Phytophthora rubi</name>
    <dbReference type="NCBI Taxonomy" id="129364"/>
    <lineage>
        <taxon>Eukaryota</taxon>
        <taxon>Sar</taxon>
        <taxon>Stramenopiles</taxon>
        <taxon>Oomycota</taxon>
        <taxon>Peronosporomycetes</taxon>
        <taxon>Peronosporales</taxon>
        <taxon>Peronosporaceae</taxon>
        <taxon>Phytophthora</taxon>
    </lineage>
</organism>
<accession>A0A6A3NLA1</accession>